<keyword evidence="1" id="KW-1133">Transmembrane helix</keyword>
<sequence length="155" mass="16892">MGFFLPLVLKAGRLSVRSPSSTHLAFLFKLLVFLLLLLGGSCVFFALLFLLWIVKELFLFKVILPLFLLALGNEPSSSSSKESKSSTVKSSSLSSVSSLSVAITFLLFFGCLNPFFPDLADPIRTLGFTTVLHPPSSSSSTSLLSLFSPYPLYPF</sequence>
<reference evidence="2" key="1">
    <citation type="journal article" date="2013" name="J. Plant Res.">
        <title>Effect of fungi and light on seed germination of three Opuntia species from semiarid lands of central Mexico.</title>
        <authorList>
            <person name="Delgado-Sanchez P."/>
            <person name="Jimenez-Bremont J.F."/>
            <person name="Guerrero-Gonzalez Mde L."/>
            <person name="Flores J."/>
        </authorList>
    </citation>
    <scope>NUCLEOTIDE SEQUENCE</scope>
    <source>
        <tissue evidence="2">Cladode</tissue>
    </source>
</reference>
<accession>A0A7C9CZ24</accession>
<dbReference type="EMBL" id="GISG01071633">
    <property type="protein sequence ID" value="MBA4630020.1"/>
    <property type="molecule type" value="Transcribed_RNA"/>
</dbReference>
<dbReference type="AlphaFoldDB" id="A0A7C9CZ24"/>
<feature type="transmembrane region" description="Helical" evidence="1">
    <location>
        <begin position="93"/>
        <end position="116"/>
    </location>
</feature>
<name>A0A7C9CZ24_OPUST</name>
<evidence type="ECO:0000313" key="2">
    <source>
        <dbReference type="EMBL" id="MBA4630020.1"/>
    </source>
</evidence>
<feature type="transmembrane region" description="Helical" evidence="1">
    <location>
        <begin position="26"/>
        <end position="50"/>
    </location>
</feature>
<reference evidence="2" key="2">
    <citation type="submission" date="2020-07" db="EMBL/GenBank/DDBJ databases">
        <authorList>
            <person name="Vera ALvarez R."/>
            <person name="Arias-Moreno D.M."/>
            <person name="Jimenez-Jacinto V."/>
            <person name="Jimenez-Bremont J.F."/>
            <person name="Swaminathan K."/>
            <person name="Moose S.P."/>
            <person name="Guerrero-Gonzalez M.L."/>
            <person name="Marino-Ramirez L."/>
            <person name="Landsman D."/>
            <person name="Rodriguez-Kessler M."/>
            <person name="Delgado-Sanchez P."/>
        </authorList>
    </citation>
    <scope>NUCLEOTIDE SEQUENCE</scope>
    <source>
        <tissue evidence="2">Cladode</tissue>
    </source>
</reference>
<organism evidence="2">
    <name type="scientific">Opuntia streptacantha</name>
    <name type="common">Prickly pear cactus</name>
    <name type="synonym">Opuntia cardona</name>
    <dbReference type="NCBI Taxonomy" id="393608"/>
    <lineage>
        <taxon>Eukaryota</taxon>
        <taxon>Viridiplantae</taxon>
        <taxon>Streptophyta</taxon>
        <taxon>Embryophyta</taxon>
        <taxon>Tracheophyta</taxon>
        <taxon>Spermatophyta</taxon>
        <taxon>Magnoliopsida</taxon>
        <taxon>eudicotyledons</taxon>
        <taxon>Gunneridae</taxon>
        <taxon>Pentapetalae</taxon>
        <taxon>Caryophyllales</taxon>
        <taxon>Cactineae</taxon>
        <taxon>Cactaceae</taxon>
        <taxon>Opuntioideae</taxon>
        <taxon>Opuntia</taxon>
    </lineage>
</organism>
<protein>
    <submittedName>
        <fullName evidence="2">Uncharacterized protein</fullName>
    </submittedName>
</protein>
<keyword evidence="1" id="KW-0472">Membrane</keyword>
<dbReference type="EMBL" id="GISG01071634">
    <property type="protein sequence ID" value="MBA4630021.1"/>
    <property type="molecule type" value="Transcribed_RNA"/>
</dbReference>
<evidence type="ECO:0000256" key="1">
    <source>
        <dbReference type="SAM" id="Phobius"/>
    </source>
</evidence>
<proteinExistence type="predicted"/>
<feature type="transmembrane region" description="Helical" evidence="1">
    <location>
        <begin position="57"/>
        <end position="73"/>
    </location>
</feature>
<keyword evidence="1" id="KW-0812">Transmembrane</keyword>